<dbReference type="OrthoDB" id="2471720at2759"/>
<feature type="compositionally biased region" description="Low complexity" evidence="1">
    <location>
        <begin position="355"/>
        <end position="393"/>
    </location>
</feature>
<dbReference type="AlphaFoldDB" id="A0A8H3M3Q9"/>
<protein>
    <submittedName>
        <fullName evidence="2">Uncharacterized protein</fullName>
    </submittedName>
</protein>
<dbReference type="Proteomes" id="UP000615446">
    <property type="component" value="Unassembled WGS sequence"/>
</dbReference>
<evidence type="ECO:0000313" key="3">
    <source>
        <dbReference type="Proteomes" id="UP000615446"/>
    </source>
</evidence>
<comment type="caution">
    <text evidence="2">The sequence shown here is derived from an EMBL/GenBank/DDBJ whole genome shotgun (WGS) entry which is preliminary data.</text>
</comment>
<evidence type="ECO:0000313" key="2">
    <source>
        <dbReference type="EMBL" id="GET00119.1"/>
    </source>
</evidence>
<feature type="compositionally biased region" description="Low complexity" evidence="1">
    <location>
        <begin position="152"/>
        <end position="170"/>
    </location>
</feature>
<evidence type="ECO:0000256" key="1">
    <source>
        <dbReference type="SAM" id="MobiDB-lite"/>
    </source>
</evidence>
<feature type="region of interest" description="Disordered" evidence="1">
    <location>
        <begin position="331"/>
        <end position="403"/>
    </location>
</feature>
<proteinExistence type="predicted"/>
<dbReference type="EMBL" id="BLAL01000285">
    <property type="protein sequence ID" value="GET00119.1"/>
    <property type="molecule type" value="Genomic_DNA"/>
</dbReference>
<sequence length="403" mass="45111">MSNKKDLEKVDELLAFTQQAKYFFEKISNIIQRQQEQQNNEPYGVPGSSRAVSSRSSSQAVSSRGSSQAGSQQEPILISSDEDITIKMEKSDTAVTSGISEKDEDKSAVTSATNEKDRGTKKAIRKKNTNDSDKNSRKAISDKAKGKVPVQSSSDDSSSSDSSYSSNSSNTPFYLTKSDMPKDLSDALRKEVIWKYDALPEGKRIDLGQTFTNQQNRVINDIIPKHLKKNRSSSGKKLQEKRKHSNSRRHDKRLKRGRLIKHLQMVKNSLVKKFKDEDLKLIIDNNAYHSPEESETDCENGRSNIIVKDLKWRSDTQHDLMKFAESEKSLNDGYDADVGEEEEETEETILLTSTDQPSNQSSNQPSNQSSDQSSNQQPSGQSSNQPSGQPSGQLFDDDLEIDD</sequence>
<reference evidence="2" key="1">
    <citation type="submission" date="2019-10" db="EMBL/GenBank/DDBJ databases">
        <title>Conservation and host-specific expression of non-tandemly repeated heterogenous ribosome RNA gene in arbuscular mycorrhizal fungi.</title>
        <authorList>
            <person name="Maeda T."/>
            <person name="Kobayashi Y."/>
            <person name="Nakagawa T."/>
            <person name="Ezawa T."/>
            <person name="Yamaguchi K."/>
            <person name="Bino T."/>
            <person name="Nishimoto Y."/>
            <person name="Shigenobu S."/>
            <person name="Kawaguchi M."/>
        </authorList>
    </citation>
    <scope>NUCLEOTIDE SEQUENCE</scope>
    <source>
        <strain evidence="2">HR1</strain>
    </source>
</reference>
<accession>A0A8H3M3Q9</accession>
<gene>
    <name evidence="2" type="ORF">RCL2_002659000</name>
</gene>
<feature type="region of interest" description="Disordered" evidence="1">
    <location>
        <begin position="221"/>
        <end position="255"/>
    </location>
</feature>
<organism evidence="2 3">
    <name type="scientific">Rhizophagus clarus</name>
    <dbReference type="NCBI Taxonomy" id="94130"/>
    <lineage>
        <taxon>Eukaryota</taxon>
        <taxon>Fungi</taxon>
        <taxon>Fungi incertae sedis</taxon>
        <taxon>Mucoromycota</taxon>
        <taxon>Glomeromycotina</taxon>
        <taxon>Glomeromycetes</taxon>
        <taxon>Glomerales</taxon>
        <taxon>Glomeraceae</taxon>
        <taxon>Rhizophagus</taxon>
    </lineage>
</organism>
<feature type="compositionally biased region" description="Basic and acidic residues" evidence="1">
    <location>
        <begin position="128"/>
        <end position="145"/>
    </location>
</feature>
<feature type="compositionally biased region" description="Basic residues" evidence="1">
    <location>
        <begin position="239"/>
        <end position="255"/>
    </location>
</feature>
<name>A0A8H3M3Q9_9GLOM</name>
<feature type="compositionally biased region" description="Low complexity" evidence="1">
    <location>
        <begin position="35"/>
        <end position="72"/>
    </location>
</feature>
<feature type="compositionally biased region" description="Acidic residues" evidence="1">
    <location>
        <begin position="334"/>
        <end position="347"/>
    </location>
</feature>
<feature type="region of interest" description="Disordered" evidence="1">
    <location>
        <begin position="35"/>
        <end position="180"/>
    </location>
</feature>